<evidence type="ECO:0000256" key="6">
    <source>
        <dbReference type="SAM" id="MobiDB-lite"/>
    </source>
</evidence>
<feature type="region of interest" description="Disordered" evidence="6">
    <location>
        <begin position="91"/>
        <end position="160"/>
    </location>
</feature>
<evidence type="ECO:0000256" key="4">
    <source>
        <dbReference type="ARBA" id="ARBA00023125"/>
    </source>
</evidence>
<evidence type="ECO:0000259" key="7">
    <source>
        <dbReference type="Pfam" id="PF05460"/>
    </source>
</evidence>
<organism evidence="8 9">
    <name type="scientific">Acrodontium crateriforme</name>
    <dbReference type="NCBI Taxonomy" id="150365"/>
    <lineage>
        <taxon>Eukaryota</taxon>
        <taxon>Fungi</taxon>
        <taxon>Dikarya</taxon>
        <taxon>Ascomycota</taxon>
        <taxon>Pezizomycotina</taxon>
        <taxon>Dothideomycetes</taxon>
        <taxon>Dothideomycetidae</taxon>
        <taxon>Mycosphaerellales</taxon>
        <taxon>Teratosphaeriaceae</taxon>
        <taxon>Acrodontium</taxon>
    </lineage>
</organism>
<feature type="compositionally biased region" description="Basic and acidic residues" evidence="6">
    <location>
        <begin position="316"/>
        <end position="331"/>
    </location>
</feature>
<evidence type="ECO:0000256" key="3">
    <source>
        <dbReference type="ARBA" id="ARBA00022705"/>
    </source>
</evidence>
<reference evidence="8 9" key="1">
    <citation type="submission" date="2023-11" db="EMBL/GenBank/DDBJ databases">
        <title>An acidophilic fungus is an integral part of prey digestion in a carnivorous sundew plant.</title>
        <authorList>
            <person name="Tsai I.J."/>
        </authorList>
    </citation>
    <scope>NUCLEOTIDE SEQUENCE [LARGE SCALE GENOMIC DNA]</scope>
    <source>
        <strain evidence="8">169a</strain>
    </source>
</reference>
<dbReference type="AlphaFoldDB" id="A0AAQ3LXL3"/>
<keyword evidence="4" id="KW-0238">DNA-binding</keyword>
<feature type="region of interest" description="Disordered" evidence="6">
    <location>
        <begin position="316"/>
        <end position="361"/>
    </location>
</feature>
<dbReference type="GO" id="GO:0003677">
    <property type="term" value="F:DNA binding"/>
    <property type="evidence" value="ECO:0007669"/>
    <property type="project" value="UniProtKB-KW"/>
</dbReference>
<keyword evidence="5" id="KW-0539">Nucleus</keyword>
<evidence type="ECO:0000256" key="5">
    <source>
        <dbReference type="ARBA" id="ARBA00023242"/>
    </source>
</evidence>
<dbReference type="Proteomes" id="UP001303373">
    <property type="component" value="Chromosome 1"/>
</dbReference>
<evidence type="ECO:0000256" key="1">
    <source>
        <dbReference type="ARBA" id="ARBA00004123"/>
    </source>
</evidence>
<evidence type="ECO:0000313" key="9">
    <source>
        <dbReference type="Proteomes" id="UP001303373"/>
    </source>
</evidence>
<dbReference type="GO" id="GO:0006260">
    <property type="term" value="P:DNA replication"/>
    <property type="evidence" value="ECO:0007669"/>
    <property type="project" value="UniProtKB-KW"/>
</dbReference>
<comment type="similarity">
    <text evidence="2">Belongs to the ORC6 family.</text>
</comment>
<dbReference type="GO" id="GO:0005664">
    <property type="term" value="C:nuclear origin of replication recognition complex"/>
    <property type="evidence" value="ECO:0007669"/>
    <property type="project" value="InterPro"/>
</dbReference>
<evidence type="ECO:0000313" key="8">
    <source>
        <dbReference type="EMBL" id="WPG97828.1"/>
    </source>
</evidence>
<dbReference type="EMBL" id="CP138580">
    <property type="protein sequence ID" value="WPG97828.1"/>
    <property type="molecule type" value="Genomic_DNA"/>
</dbReference>
<keyword evidence="3" id="KW-0235">DNA replication</keyword>
<accession>A0AAQ3LXL3</accession>
<keyword evidence="9" id="KW-1185">Reference proteome</keyword>
<evidence type="ECO:0000256" key="2">
    <source>
        <dbReference type="ARBA" id="ARBA00010840"/>
    </source>
</evidence>
<gene>
    <name evidence="8" type="ORF">R9X50_00060900</name>
</gene>
<dbReference type="InterPro" id="IPR008721">
    <property type="entry name" value="ORC6_cyclin_first"/>
</dbReference>
<name>A0AAQ3LXL3_9PEZI</name>
<proteinExistence type="inferred from homology"/>
<feature type="compositionally biased region" description="Basic and acidic residues" evidence="6">
    <location>
        <begin position="127"/>
        <end position="143"/>
    </location>
</feature>
<comment type="subcellular location">
    <subcellularLocation>
        <location evidence="1">Nucleus</location>
    </subcellularLocation>
</comment>
<dbReference type="Pfam" id="PF05460">
    <property type="entry name" value="ORC6"/>
    <property type="match status" value="1"/>
</dbReference>
<sequence>MPTPIELALTSLLPTHSFLPPALIDLATSLLSQSRLKATHLKPEEEIGRTYACCHIACQRLGRKLALDLGKPVPPCQPKVYDKLHTYLGTVLKSAPQTPRRRDGRTTPGTGRSANEMNTPTTRGSRARVDEVRNKESQDERRTTPTPTPTVNSLRKRKAAEKKVELPEYTMPLIRRVCKAFKVPDAAPHVNAGVGSIVSDVGLDASPMPKRRKRALETESSDPIPIAQLPVLITALLFLVMSRMHHVNVDHDATARRDKAFNTMHDFFQTLGNDTAEFSDDEEEIAESFEQFMQTGNQTWINMEWYSNVPKKEELDAANESSKDTQTDLRDVIPSARSAKTPLRRNEKHAKTDDPDGLGAAGLLPGLGTMFQPAVDWLSDERLEEYARWESDVRRQIAAVEIQG</sequence>
<protein>
    <submittedName>
        <fullName evidence="8">Origin recognition complex subunit 6-domain-containing protein</fullName>
    </submittedName>
</protein>
<feature type="compositionally biased region" description="Polar residues" evidence="6">
    <location>
        <begin position="113"/>
        <end position="124"/>
    </location>
</feature>
<feature type="domain" description="ORC6 first cyclin-like" evidence="7">
    <location>
        <begin position="9"/>
        <end position="93"/>
    </location>
</feature>